<feature type="domain" description="NAD-dependent epimerase/dehydratase" evidence="2">
    <location>
        <begin position="29"/>
        <end position="276"/>
    </location>
</feature>
<comment type="caution">
    <text evidence="3">The sequence shown here is derived from an EMBL/GenBank/DDBJ whole genome shotgun (WGS) entry which is preliminary data.</text>
</comment>
<protein>
    <submittedName>
        <fullName evidence="3">NAD(P)-dependent oxidoreductase</fullName>
    </submittedName>
</protein>
<evidence type="ECO:0000313" key="4">
    <source>
        <dbReference type="Proteomes" id="UP000823963"/>
    </source>
</evidence>
<dbReference type="PANTHER" id="PTHR43000">
    <property type="entry name" value="DTDP-D-GLUCOSE 4,6-DEHYDRATASE-RELATED"/>
    <property type="match status" value="1"/>
</dbReference>
<evidence type="ECO:0000256" key="1">
    <source>
        <dbReference type="ARBA" id="ARBA00007637"/>
    </source>
</evidence>
<dbReference type="InterPro" id="IPR036291">
    <property type="entry name" value="NAD(P)-bd_dom_sf"/>
</dbReference>
<dbReference type="EMBL" id="DXFP01000061">
    <property type="protein sequence ID" value="HIX02391.1"/>
    <property type="molecule type" value="Genomic_DNA"/>
</dbReference>
<evidence type="ECO:0000313" key="3">
    <source>
        <dbReference type="EMBL" id="HIX02391.1"/>
    </source>
</evidence>
<dbReference type="SUPFAM" id="SSF51735">
    <property type="entry name" value="NAD(P)-binding Rossmann-fold domains"/>
    <property type="match status" value="1"/>
</dbReference>
<dbReference type="Gene3D" id="3.40.50.720">
    <property type="entry name" value="NAD(P)-binding Rossmann-like Domain"/>
    <property type="match status" value="1"/>
</dbReference>
<sequence length="322" mass="36125">MNLLNTTFEKDINNVVKIINGNKLKSKTILITGGTGLIGKMLIFSLMKFNQENNANIKIITTTRNKKNALELFDDFKNSKLFSIIEQDITKKFDINQLPEKINYIIHAAANTSSKDMAHKPLKMIQSVFGGTKNILEVAKETKTEKFIYLSSMEVYGTTSSSDGVISEKFYGKIDLNSSRSSYPEAKRLAELLVLSYGKEYGFETITLRPTQVIGSGVRYNDPRVFAEFTRQALENNKIVMKTEGKTVRSYIYITDMITAILHCICCINESGIYNVSNEQITISIAEMAKIIAGIVGNVKIVNSSNVRDRVICSRITDDSFK</sequence>
<evidence type="ECO:0000259" key="2">
    <source>
        <dbReference type="Pfam" id="PF01370"/>
    </source>
</evidence>
<dbReference type="InterPro" id="IPR001509">
    <property type="entry name" value="Epimerase_deHydtase"/>
</dbReference>
<gene>
    <name evidence="3" type="ORF">H9861_06510</name>
</gene>
<comment type="similarity">
    <text evidence="1">Belongs to the NAD(P)-dependent epimerase/dehydratase family.</text>
</comment>
<reference evidence="3" key="2">
    <citation type="submission" date="2021-04" db="EMBL/GenBank/DDBJ databases">
        <authorList>
            <person name="Gilroy R."/>
        </authorList>
    </citation>
    <scope>NUCLEOTIDE SEQUENCE</scope>
    <source>
        <strain evidence="3">6627</strain>
    </source>
</reference>
<organism evidence="3 4">
    <name type="scientific">Candidatus Ligilactobacillus excrementigallinarum</name>
    <dbReference type="NCBI Taxonomy" id="2838641"/>
    <lineage>
        <taxon>Bacteria</taxon>
        <taxon>Bacillati</taxon>
        <taxon>Bacillota</taxon>
        <taxon>Bacilli</taxon>
        <taxon>Lactobacillales</taxon>
        <taxon>Lactobacillaceae</taxon>
        <taxon>Ligilactobacillus</taxon>
    </lineage>
</organism>
<reference evidence="3" key="1">
    <citation type="journal article" date="2021" name="PeerJ">
        <title>Extensive microbial diversity within the chicken gut microbiome revealed by metagenomics and culture.</title>
        <authorList>
            <person name="Gilroy R."/>
            <person name="Ravi A."/>
            <person name="Getino M."/>
            <person name="Pursley I."/>
            <person name="Horton D.L."/>
            <person name="Alikhan N.F."/>
            <person name="Baker D."/>
            <person name="Gharbi K."/>
            <person name="Hall N."/>
            <person name="Watson M."/>
            <person name="Adriaenssens E.M."/>
            <person name="Foster-Nyarko E."/>
            <person name="Jarju S."/>
            <person name="Secka A."/>
            <person name="Antonio M."/>
            <person name="Oren A."/>
            <person name="Chaudhuri R.R."/>
            <person name="La Ragione R."/>
            <person name="Hildebrand F."/>
            <person name="Pallen M.J."/>
        </authorList>
    </citation>
    <scope>NUCLEOTIDE SEQUENCE</scope>
    <source>
        <strain evidence="3">6627</strain>
    </source>
</reference>
<dbReference type="Proteomes" id="UP000823963">
    <property type="component" value="Unassembled WGS sequence"/>
</dbReference>
<accession>A0A9D1UXR7</accession>
<proteinExistence type="inferred from homology"/>
<dbReference type="Pfam" id="PF01370">
    <property type="entry name" value="Epimerase"/>
    <property type="match status" value="1"/>
</dbReference>
<dbReference type="AlphaFoldDB" id="A0A9D1UXR7"/>
<name>A0A9D1UXR7_9LACO</name>